<proteinExistence type="predicted"/>
<protein>
    <submittedName>
        <fullName evidence="1">Uncharacterized protein</fullName>
    </submittedName>
</protein>
<dbReference type="AlphaFoldDB" id="A0A0C3PVF4"/>
<dbReference type="HOGENOM" id="CLU_2146900_0_0_1"/>
<dbReference type="InParanoid" id="A0A0C3PVF4"/>
<evidence type="ECO:0000313" key="2">
    <source>
        <dbReference type="Proteomes" id="UP000054217"/>
    </source>
</evidence>
<organism evidence="1 2">
    <name type="scientific">Pisolithus tinctorius Marx 270</name>
    <dbReference type="NCBI Taxonomy" id="870435"/>
    <lineage>
        <taxon>Eukaryota</taxon>
        <taxon>Fungi</taxon>
        <taxon>Dikarya</taxon>
        <taxon>Basidiomycota</taxon>
        <taxon>Agaricomycotina</taxon>
        <taxon>Agaricomycetes</taxon>
        <taxon>Agaricomycetidae</taxon>
        <taxon>Boletales</taxon>
        <taxon>Sclerodermatineae</taxon>
        <taxon>Pisolithaceae</taxon>
        <taxon>Pisolithus</taxon>
    </lineage>
</organism>
<evidence type="ECO:0000313" key="1">
    <source>
        <dbReference type="EMBL" id="KIO13261.1"/>
    </source>
</evidence>
<name>A0A0C3PVF4_PISTI</name>
<dbReference type="EMBL" id="KN831946">
    <property type="protein sequence ID" value="KIO13261.1"/>
    <property type="molecule type" value="Genomic_DNA"/>
</dbReference>
<sequence length="112" mass="12220">MATGTPHGGYQPSDVRYEAILWIAPCPAPNNSSSWRSNFQELGGIATVLASGLLDGALYSTYPNCVTSLVNSPDYCFARDCVSHWTGTHDDELCFRANTTTYRLVPSKVVRS</sequence>
<gene>
    <name evidence="1" type="ORF">M404DRAFT_992817</name>
</gene>
<keyword evidence="2" id="KW-1185">Reference proteome</keyword>
<reference evidence="2" key="2">
    <citation type="submission" date="2015-01" db="EMBL/GenBank/DDBJ databases">
        <title>Evolutionary Origins and Diversification of the Mycorrhizal Mutualists.</title>
        <authorList>
            <consortium name="DOE Joint Genome Institute"/>
            <consortium name="Mycorrhizal Genomics Consortium"/>
            <person name="Kohler A."/>
            <person name="Kuo A."/>
            <person name="Nagy L.G."/>
            <person name="Floudas D."/>
            <person name="Copeland A."/>
            <person name="Barry K.W."/>
            <person name="Cichocki N."/>
            <person name="Veneault-Fourrey C."/>
            <person name="LaButti K."/>
            <person name="Lindquist E.A."/>
            <person name="Lipzen A."/>
            <person name="Lundell T."/>
            <person name="Morin E."/>
            <person name="Murat C."/>
            <person name="Riley R."/>
            <person name="Ohm R."/>
            <person name="Sun H."/>
            <person name="Tunlid A."/>
            <person name="Henrissat B."/>
            <person name="Grigoriev I.V."/>
            <person name="Hibbett D.S."/>
            <person name="Martin F."/>
        </authorList>
    </citation>
    <scope>NUCLEOTIDE SEQUENCE [LARGE SCALE GENOMIC DNA]</scope>
    <source>
        <strain evidence="2">Marx 270</strain>
    </source>
</reference>
<dbReference type="Proteomes" id="UP000054217">
    <property type="component" value="Unassembled WGS sequence"/>
</dbReference>
<reference evidence="1 2" key="1">
    <citation type="submission" date="2014-04" db="EMBL/GenBank/DDBJ databases">
        <authorList>
            <consortium name="DOE Joint Genome Institute"/>
            <person name="Kuo A."/>
            <person name="Kohler A."/>
            <person name="Costa M.D."/>
            <person name="Nagy L.G."/>
            <person name="Floudas D."/>
            <person name="Copeland A."/>
            <person name="Barry K.W."/>
            <person name="Cichocki N."/>
            <person name="Veneault-Fourrey C."/>
            <person name="LaButti K."/>
            <person name="Lindquist E.A."/>
            <person name="Lipzen A."/>
            <person name="Lundell T."/>
            <person name="Morin E."/>
            <person name="Murat C."/>
            <person name="Sun H."/>
            <person name="Tunlid A."/>
            <person name="Henrissat B."/>
            <person name="Grigoriev I.V."/>
            <person name="Hibbett D.S."/>
            <person name="Martin F."/>
            <person name="Nordberg H.P."/>
            <person name="Cantor M.N."/>
            <person name="Hua S.X."/>
        </authorList>
    </citation>
    <scope>NUCLEOTIDE SEQUENCE [LARGE SCALE GENOMIC DNA]</scope>
    <source>
        <strain evidence="1 2">Marx 270</strain>
    </source>
</reference>
<accession>A0A0C3PVF4</accession>